<evidence type="ECO:0000259" key="4">
    <source>
        <dbReference type="PROSITE" id="PS51071"/>
    </source>
</evidence>
<evidence type="ECO:0000256" key="2">
    <source>
        <dbReference type="ARBA" id="ARBA00023125"/>
    </source>
</evidence>
<evidence type="ECO:0000256" key="3">
    <source>
        <dbReference type="ARBA" id="ARBA00023163"/>
    </source>
</evidence>
<dbReference type="InterPro" id="IPR009057">
    <property type="entry name" value="Homeodomain-like_sf"/>
</dbReference>
<dbReference type="STRING" id="1423792.FD09_GL001124"/>
<dbReference type="PANTHER" id="PTHR30514:SF1">
    <property type="entry name" value="HTH-TYPE TRANSCRIPTIONAL REGULATOR HEXR-RELATED"/>
    <property type="match status" value="1"/>
</dbReference>
<evidence type="ECO:0000259" key="5">
    <source>
        <dbReference type="PROSITE" id="PS51464"/>
    </source>
</evidence>
<comment type="caution">
    <text evidence="6">The sequence shown here is derived from an EMBL/GenBank/DDBJ whole genome shotgun (WGS) entry which is preliminary data.</text>
</comment>
<dbReference type="GO" id="GO:0097367">
    <property type="term" value="F:carbohydrate derivative binding"/>
    <property type="evidence" value="ECO:0007669"/>
    <property type="project" value="InterPro"/>
</dbReference>
<keyword evidence="7" id="KW-1185">Reference proteome</keyword>
<feature type="domain" description="HTH rpiR-type" evidence="4">
    <location>
        <begin position="2"/>
        <end position="78"/>
    </location>
</feature>
<name>A0A0R1MLP8_9LACO</name>
<proteinExistence type="predicted"/>
<dbReference type="InterPro" id="IPR001347">
    <property type="entry name" value="SIS_dom"/>
</dbReference>
<evidence type="ECO:0000313" key="7">
    <source>
        <dbReference type="Proteomes" id="UP000051330"/>
    </source>
</evidence>
<dbReference type="InterPro" id="IPR035472">
    <property type="entry name" value="RpiR-like_SIS"/>
</dbReference>
<sequence>MHNFALQLQSYKPHLSGQEQKLADYLMANQETASQLSILELSERTGVSTATISRFAKTLGYDNFQALRLALVPRHPAQDQSLFAELSPADDTVTLAKKIFNANNEALQATAANLSEATLDAAVGLIMRARYLGFYGLGASNIVALDGYHKFLRTAIPVVYAMDYHMQLMSITHLKKEDAAILVSHSGEDRNALALAAIAQKNQVPLIVITGAPGSRLAKQADVTLVAVAAESAYRPEALHALIAEMSLMDTLFMITALRTDSRTKSTFQKVRKVIDETRK</sequence>
<dbReference type="Pfam" id="PF01380">
    <property type="entry name" value="SIS"/>
    <property type="match status" value="1"/>
</dbReference>
<reference evidence="6 7" key="1">
    <citation type="journal article" date="2015" name="Genome Announc.">
        <title>Expanding the biotechnology potential of lactobacilli through comparative genomics of 213 strains and associated genera.</title>
        <authorList>
            <person name="Sun Z."/>
            <person name="Harris H.M."/>
            <person name="McCann A."/>
            <person name="Guo C."/>
            <person name="Argimon S."/>
            <person name="Zhang W."/>
            <person name="Yang X."/>
            <person name="Jeffery I.B."/>
            <person name="Cooney J.C."/>
            <person name="Kagawa T.F."/>
            <person name="Liu W."/>
            <person name="Song Y."/>
            <person name="Salvetti E."/>
            <person name="Wrobel A."/>
            <person name="Rasinkangas P."/>
            <person name="Parkhill J."/>
            <person name="Rea M.C."/>
            <person name="O'Sullivan O."/>
            <person name="Ritari J."/>
            <person name="Douillard F.P."/>
            <person name="Paul Ross R."/>
            <person name="Yang R."/>
            <person name="Briner A.E."/>
            <person name="Felis G.E."/>
            <person name="de Vos W.M."/>
            <person name="Barrangou R."/>
            <person name="Klaenhammer T.R."/>
            <person name="Caufield P.W."/>
            <person name="Cui Y."/>
            <person name="Zhang H."/>
            <person name="O'Toole P.W."/>
        </authorList>
    </citation>
    <scope>NUCLEOTIDE SEQUENCE [LARGE SCALE GENOMIC DNA]</scope>
    <source>
        <strain evidence="6 7">DSM 12744</strain>
    </source>
</reference>
<dbReference type="Gene3D" id="3.40.50.10490">
    <property type="entry name" value="Glucose-6-phosphate isomerase like protein, domain 1"/>
    <property type="match status" value="1"/>
</dbReference>
<dbReference type="Pfam" id="PF01418">
    <property type="entry name" value="HTH_6"/>
    <property type="match status" value="1"/>
</dbReference>
<dbReference type="GO" id="GO:0003677">
    <property type="term" value="F:DNA binding"/>
    <property type="evidence" value="ECO:0007669"/>
    <property type="project" value="UniProtKB-KW"/>
</dbReference>
<dbReference type="PANTHER" id="PTHR30514">
    <property type="entry name" value="GLUCOKINASE"/>
    <property type="match status" value="1"/>
</dbReference>
<dbReference type="PROSITE" id="PS51464">
    <property type="entry name" value="SIS"/>
    <property type="match status" value="1"/>
</dbReference>
<keyword evidence="1" id="KW-0805">Transcription regulation</keyword>
<dbReference type="InterPro" id="IPR046348">
    <property type="entry name" value="SIS_dom_sf"/>
</dbReference>
<dbReference type="OrthoDB" id="3684496at2"/>
<evidence type="ECO:0000313" key="6">
    <source>
        <dbReference type="EMBL" id="KRL08871.1"/>
    </source>
</evidence>
<dbReference type="InterPro" id="IPR047640">
    <property type="entry name" value="RpiR-like"/>
</dbReference>
<keyword evidence="2" id="KW-0238">DNA-binding</keyword>
<dbReference type="SUPFAM" id="SSF46689">
    <property type="entry name" value="Homeodomain-like"/>
    <property type="match status" value="1"/>
</dbReference>
<dbReference type="GO" id="GO:0003700">
    <property type="term" value="F:DNA-binding transcription factor activity"/>
    <property type="evidence" value="ECO:0007669"/>
    <property type="project" value="InterPro"/>
</dbReference>
<protein>
    <submittedName>
        <fullName evidence="6">Gluconate operon transcriptional regulator</fullName>
    </submittedName>
</protein>
<dbReference type="Proteomes" id="UP000051330">
    <property type="component" value="Unassembled WGS sequence"/>
</dbReference>
<dbReference type="SUPFAM" id="SSF53697">
    <property type="entry name" value="SIS domain"/>
    <property type="match status" value="1"/>
</dbReference>
<dbReference type="InterPro" id="IPR000281">
    <property type="entry name" value="HTH_RpiR"/>
</dbReference>
<dbReference type="PROSITE" id="PS51071">
    <property type="entry name" value="HTH_RPIR"/>
    <property type="match status" value="1"/>
</dbReference>
<evidence type="ECO:0000256" key="1">
    <source>
        <dbReference type="ARBA" id="ARBA00023015"/>
    </source>
</evidence>
<organism evidence="6 7">
    <name type="scientific">Schleiferilactobacillus perolens DSM 12744</name>
    <dbReference type="NCBI Taxonomy" id="1423792"/>
    <lineage>
        <taxon>Bacteria</taxon>
        <taxon>Bacillati</taxon>
        <taxon>Bacillota</taxon>
        <taxon>Bacilli</taxon>
        <taxon>Lactobacillales</taxon>
        <taxon>Lactobacillaceae</taxon>
        <taxon>Schleiferilactobacillus</taxon>
    </lineage>
</organism>
<dbReference type="AlphaFoldDB" id="A0A0R1MLP8"/>
<keyword evidence="3" id="KW-0804">Transcription</keyword>
<dbReference type="PATRIC" id="fig|1423792.3.peg.1144"/>
<dbReference type="InterPro" id="IPR036388">
    <property type="entry name" value="WH-like_DNA-bd_sf"/>
</dbReference>
<dbReference type="EMBL" id="AZEC01000018">
    <property type="protein sequence ID" value="KRL08871.1"/>
    <property type="molecule type" value="Genomic_DNA"/>
</dbReference>
<accession>A0A0R1MLP8</accession>
<dbReference type="GO" id="GO:1901135">
    <property type="term" value="P:carbohydrate derivative metabolic process"/>
    <property type="evidence" value="ECO:0007669"/>
    <property type="project" value="InterPro"/>
</dbReference>
<dbReference type="CDD" id="cd05013">
    <property type="entry name" value="SIS_RpiR"/>
    <property type="match status" value="1"/>
</dbReference>
<gene>
    <name evidence="6" type="ORF">FD09_GL001124</name>
</gene>
<dbReference type="RefSeq" id="WP_057822262.1">
    <property type="nucleotide sequence ID" value="NZ_AZEC01000018.1"/>
</dbReference>
<dbReference type="Gene3D" id="1.10.10.10">
    <property type="entry name" value="Winged helix-like DNA-binding domain superfamily/Winged helix DNA-binding domain"/>
    <property type="match status" value="1"/>
</dbReference>
<feature type="domain" description="SIS" evidence="5">
    <location>
        <begin position="122"/>
        <end position="258"/>
    </location>
</feature>